<feature type="region of interest" description="Disordered" evidence="1">
    <location>
        <begin position="342"/>
        <end position="365"/>
    </location>
</feature>
<name>A0AAV1R6L9_9ROSI</name>
<reference evidence="2 3" key="1">
    <citation type="submission" date="2024-01" db="EMBL/GenBank/DDBJ databases">
        <authorList>
            <person name="Waweru B."/>
        </authorList>
    </citation>
    <scope>NUCLEOTIDE SEQUENCE [LARGE SCALE GENOMIC DNA]</scope>
</reference>
<dbReference type="EMBL" id="CAWUPB010000903">
    <property type="protein sequence ID" value="CAK7328595.1"/>
    <property type="molecule type" value="Genomic_DNA"/>
</dbReference>
<evidence type="ECO:0000313" key="3">
    <source>
        <dbReference type="Proteomes" id="UP001314170"/>
    </source>
</evidence>
<comment type="caution">
    <text evidence="2">The sequence shown here is derived from an EMBL/GenBank/DDBJ whole genome shotgun (WGS) entry which is preliminary data.</text>
</comment>
<proteinExistence type="predicted"/>
<dbReference type="AlphaFoldDB" id="A0AAV1R6L9"/>
<evidence type="ECO:0000256" key="1">
    <source>
        <dbReference type="SAM" id="MobiDB-lite"/>
    </source>
</evidence>
<organism evidence="2 3">
    <name type="scientific">Dovyalis caffra</name>
    <dbReference type="NCBI Taxonomy" id="77055"/>
    <lineage>
        <taxon>Eukaryota</taxon>
        <taxon>Viridiplantae</taxon>
        <taxon>Streptophyta</taxon>
        <taxon>Embryophyta</taxon>
        <taxon>Tracheophyta</taxon>
        <taxon>Spermatophyta</taxon>
        <taxon>Magnoliopsida</taxon>
        <taxon>eudicotyledons</taxon>
        <taxon>Gunneridae</taxon>
        <taxon>Pentapetalae</taxon>
        <taxon>rosids</taxon>
        <taxon>fabids</taxon>
        <taxon>Malpighiales</taxon>
        <taxon>Salicaceae</taxon>
        <taxon>Flacourtieae</taxon>
        <taxon>Dovyalis</taxon>
    </lineage>
</organism>
<evidence type="ECO:0000313" key="2">
    <source>
        <dbReference type="EMBL" id="CAK7328595.1"/>
    </source>
</evidence>
<accession>A0AAV1R6L9</accession>
<keyword evidence="3" id="KW-1185">Reference proteome</keyword>
<sequence length="365" mass="40971">MRQEPPTELGRSLNARLQFYGKLYLEPSGACHSSFTSTTLRPSFVAKSVAFPSDPILVFSRVDVQFVPPLVKEVDNPQDLVRGHFLCTGCSGEEIGGGRGKKSYWLGSMSKGFLNRLMHSNSPHPGGNLRDSIFPIHRLERASRSVDEAFIGLAFLLSANRTEMTRLDRWLNLRPTFAWTDIDSLLLSRDLNLRAFRKADAYGKIRGKGLGFLAEAIDLFCRIADKRTEWLATADCFGSCVLFDAFFIGPHTSEHNEVAERNHCNIFETAQAHALYTSIKNRAVCSVSKIWKKEVFPRLYHPSVPLNPYFMATYLDMDSLMARDEMDWFLRAGSGDLERSCFGTPDGNGKREDGASYPLGYPDMG</sequence>
<gene>
    <name evidence="2" type="ORF">DCAF_LOCUS6321</name>
</gene>
<protein>
    <submittedName>
        <fullName evidence="2">Uncharacterized protein</fullName>
    </submittedName>
</protein>
<dbReference type="Proteomes" id="UP001314170">
    <property type="component" value="Unassembled WGS sequence"/>
</dbReference>